<keyword evidence="2" id="KW-1185">Reference proteome</keyword>
<sequence length="120" mass="13388">MAAFPHDYVRLSWTDSADKPAPIMLRSEMERGVPKQRRIAADALTEVPVTLFFNTAQAAADFETWFYSQGLAWFDFTHPRTGTVVQARIVGGDLGALTPATGTWARSKRQVTVEYLRAVL</sequence>
<proteinExistence type="predicted"/>
<evidence type="ECO:0000313" key="1">
    <source>
        <dbReference type="EMBL" id="RDI25176.1"/>
    </source>
</evidence>
<evidence type="ECO:0008006" key="3">
    <source>
        <dbReference type="Google" id="ProtNLM"/>
    </source>
</evidence>
<dbReference type="Proteomes" id="UP000255265">
    <property type="component" value="Unassembled WGS sequence"/>
</dbReference>
<dbReference type="OrthoDB" id="8795416at2"/>
<accession>A0A370FFH8</accession>
<reference evidence="1 2" key="1">
    <citation type="submission" date="2018-07" db="EMBL/GenBank/DDBJ databases">
        <title>Genomic Encyclopedia of Type Strains, Phase IV (KMG-IV): sequencing the most valuable type-strain genomes for metagenomic binning, comparative biology and taxonomic classification.</title>
        <authorList>
            <person name="Goeker M."/>
        </authorList>
    </citation>
    <scope>NUCLEOTIDE SEQUENCE [LARGE SCALE GENOMIC DNA]</scope>
    <source>
        <strain evidence="1 2">DSM 21352</strain>
    </source>
</reference>
<organism evidence="1 2">
    <name type="scientific">Pseudacidovorax intermedius</name>
    <dbReference type="NCBI Taxonomy" id="433924"/>
    <lineage>
        <taxon>Bacteria</taxon>
        <taxon>Pseudomonadati</taxon>
        <taxon>Pseudomonadota</taxon>
        <taxon>Betaproteobacteria</taxon>
        <taxon>Burkholderiales</taxon>
        <taxon>Comamonadaceae</taxon>
        <taxon>Pseudacidovorax</taxon>
    </lineage>
</organism>
<dbReference type="AlphaFoldDB" id="A0A370FFH8"/>
<comment type="caution">
    <text evidence="1">The sequence shown here is derived from an EMBL/GenBank/DDBJ whole genome shotgun (WGS) entry which is preliminary data.</text>
</comment>
<gene>
    <name evidence="1" type="ORF">DFR41_104232</name>
</gene>
<evidence type="ECO:0000313" key="2">
    <source>
        <dbReference type="Proteomes" id="UP000255265"/>
    </source>
</evidence>
<dbReference type="RefSeq" id="WP_114803012.1">
    <property type="nucleotide sequence ID" value="NZ_QQAV01000004.1"/>
</dbReference>
<dbReference type="EMBL" id="QQAV01000004">
    <property type="protein sequence ID" value="RDI25176.1"/>
    <property type="molecule type" value="Genomic_DNA"/>
</dbReference>
<name>A0A370FFH8_9BURK</name>
<protein>
    <recommendedName>
        <fullName evidence="3">Phage tail protein</fullName>
    </recommendedName>
</protein>